<keyword evidence="5" id="KW-0574">Periplasm</keyword>
<dbReference type="PANTHER" id="PTHR30504:SF4">
    <property type="entry name" value="GLUCANS BIOSYNTHESIS PROTEIN G"/>
    <property type="match status" value="1"/>
</dbReference>
<sequence length="523" mass="58696">MTRDSRHKARHRARLPLALAILATALVPSLSQAFSFDDVAARAQKLAAESWRSDEGKIPDRLKQLDYDQYRDIRFRPDKALWRDRKLPFEVMFFHVGGFFTAPVHINEVDEKGAHPIRFDRKTFDYGPVTGLTPREEDSWGDVGFAGFRVHYPLNNAAYKDELSVFLGASYFRALGNGQRYGLSARGLAIDTVGGKGEEFPRFKEFWIERPASDAKSLTLYALLDSPSVSGAYRIVMTPGNETMMEVQARLFLRKPVATLGIAPLTSMYQYGENQPLSTSQPGSTNFRPEVHDSDGLSVQTGDGEWIWRPLINPQAPLTTSFSMKTLGGFGLMQRDRAFSNYEDLEARYDLRPSAWVEPVGNWGPGRVELMQLPTPDETNDNIVAYWVPQTAPTPGKPLDLTWRIRMQSAKEQRPPNGWTVQSRSGGGGYTKQADKDERYVVDFAGPAFAALPANAPVEAVVSAVSNAQIVERTVFHNEVTGGWRLAMRIQRTDPTKPAELRAYLKHRNDTLTETWSNVIPPR</sequence>
<feature type="region of interest" description="Disordered" evidence="6">
    <location>
        <begin position="412"/>
        <end position="433"/>
    </location>
</feature>
<dbReference type="PANTHER" id="PTHR30504">
    <property type="entry name" value="GLUCANS BIOSYNTHESIS PROTEIN"/>
    <property type="match status" value="1"/>
</dbReference>
<dbReference type="EMBL" id="JAYXHS010000001">
    <property type="protein sequence ID" value="MEC5385225.1"/>
    <property type="molecule type" value="Genomic_DNA"/>
</dbReference>
<keyword evidence="10" id="KW-1185">Reference proteome</keyword>
<evidence type="ECO:0000256" key="1">
    <source>
        <dbReference type="ARBA" id="ARBA00004418"/>
    </source>
</evidence>
<evidence type="ECO:0000256" key="6">
    <source>
        <dbReference type="SAM" id="MobiDB-lite"/>
    </source>
</evidence>
<dbReference type="InterPro" id="IPR011013">
    <property type="entry name" value="Gal_mutarotase_sf_dom"/>
</dbReference>
<evidence type="ECO:0000256" key="7">
    <source>
        <dbReference type="SAM" id="SignalP"/>
    </source>
</evidence>
<accession>A0ABU6K0S0</accession>
<dbReference type="Pfam" id="PF04349">
    <property type="entry name" value="MdoG"/>
    <property type="match status" value="1"/>
</dbReference>
<name>A0ABU6K0S0_9RHOO</name>
<dbReference type="SUPFAM" id="SSF81296">
    <property type="entry name" value="E set domains"/>
    <property type="match status" value="1"/>
</dbReference>
<evidence type="ECO:0000256" key="3">
    <source>
        <dbReference type="ARBA" id="ARBA00009284"/>
    </source>
</evidence>
<comment type="pathway">
    <text evidence="2">Glycan metabolism; osmoregulated periplasmic glucan (OPG) biosynthesis.</text>
</comment>
<evidence type="ECO:0000259" key="8">
    <source>
        <dbReference type="Pfam" id="PF04349"/>
    </source>
</evidence>
<comment type="similarity">
    <text evidence="3">Belongs to the OpgD/OpgG family.</text>
</comment>
<dbReference type="InterPro" id="IPR007444">
    <property type="entry name" value="Glucan_biosyn_MdoG_C"/>
</dbReference>
<dbReference type="Gene3D" id="2.60.40.10">
    <property type="entry name" value="Immunoglobulins"/>
    <property type="match status" value="1"/>
</dbReference>
<gene>
    <name evidence="9" type="ORF">VVD49_05790</name>
</gene>
<organism evidence="9 10">
    <name type="scientific">Uliginosibacterium silvisoli</name>
    <dbReference type="NCBI Taxonomy" id="3114758"/>
    <lineage>
        <taxon>Bacteria</taxon>
        <taxon>Pseudomonadati</taxon>
        <taxon>Pseudomonadota</taxon>
        <taxon>Betaproteobacteria</taxon>
        <taxon>Rhodocyclales</taxon>
        <taxon>Zoogloeaceae</taxon>
        <taxon>Uliginosibacterium</taxon>
    </lineage>
</organism>
<dbReference type="PIRSF" id="PIRSF006281">
    <property type="entry name" value="MdoG"/>
    <property type="match status" value="1"/>
</dbReference>
<dbReference type="RefSeq" id="WP_327598185.1">
    <property type="nucleotide sequence ID" value="NZ_JAYXHS010000001.1"/>
</dbReference>
<dbReference type="Gene3D" id="2.70.98.10">
    <property type="match status" value="1"/>
</dbReference>
<keyword evidence="7" id="KW-0732">Signal</keyword>
<protein>
    <recommendedName>
        <fullName evidence="4">Glucans biosynthesis protein G</fullName>
    </recommendedName>
</protein>
<evidence type="ECO:0000256" key="2">
    <source>
        <dbReference type="ARBA" id="ARBA00005001"/>
    </source>
</evidence>
<feature type="domain" description="Glucan biosynthesis periplasmic MdoG C-terminal" evidence="8">
    <location>
        <begin position="34"/>
        <end position="517"/>
    </location>
</feature>
<evidence type="ECO:0000313" key="9">
    <source>
        <dbReference type="EMBL" id="MEC5385225.1"/>
    </source>
</evidence>
<dbReference type="InterPro" id="IPR014756">
    <property type="entry name" value="Ig_E-set"/>
</dbReference>
<feature type="chain" id="PRO_5046001513" description="Glucans biosynthesis protein G" evidence="7">
    <location>
        <begin position="34"/>
        <end position="523"/>
    </location>
</feature>
<evidence type="ECO:0000256" key="4">
    <source>
        <dbReference type="ARBA" id="ARBA00015376"/>
    </source>
</evidence>
<dbReference type="InterPro" id="IPR013783">
    <property type="entry name" value="Ig-like_fold"/>
</dbReference>
<dbReference type="InterPro" id="IPR014718">
    <property type="entry name" value="GH-type_carb-bd"/>
</dbReference>
<dbReference type="Proteomes" id="UP001331561">
    <property type="component" value="Unassembled WGS sequence"/>
</dbReference>
<dbReference type="InterPro" id="IPR014438">
    <property type="entry name" value="Glucan_biosyn_MdoG/MdoD"/>
</dbReference>
<comment type="caution">
    <text evidence="9">The sequence shown here is derived from an EMBL/GenBank/DDBJ whole genome shotgun (WGS) entry which is preliminary data.</text>
</comment>
<feature type="signal peptide" evidence="7">
    <location>
        <begin position="1"/>
        <end position="33"/>
    </location>
</feature>
<comment type="subcellular location">
    <subcellularLocation>
        <location evidence="1">Periplasm</location>
    </subcellularLocation>
</comment>
<evidence type="ECO:0000256" key="5">
    <source>
        <dbReference type="ARBA" id="ARBA00022764"/>
    </source>
</evidence>
<dbReference type="SUPFAM" id="SSF74650">
    <property type="entry name" value="Galactose mutarotase-like"/>
    <property type="match status" value="1"/>
</dbReference>
<reference evidence="9 10" key="1">
    <citation type="submission" date="2024-01" db="EMBL/GenBank/DDBJ databases">
        <title>Uliginosibacterium soil sp. nov.</title>
        <authorList>
            <person name="Lv Y."/>
        </authorList>
    </citation>
    <scope>NUCLEOTIDE SEQUENCE [LARGE SCALE GENOMIC DNA]</scope>
    <source>
        <strain evidence="9 10">H3</strain>
    </source>
</reference>
<proteinExistence type="inferred from homology"/>
<evidence type="ECO:0000313" key="10">
    <source>
        <dbReference type="Proteomes" id="UP001331561"/>
    </source>
</evidence>